<keyword evidence="2" id="KW-1185">Reference proteome</keyword>
<dbReference type="PROSITE" id="PS51257">
    <property type="entry name" value="PROKAR_LIPOPROTEIN"/>
    <property type="match status" value="1"/>
</dbReference>
<sequence length="600" mass="64541">MKKIYNTKWQGIFAVLLFLVVSACSVDELSRNYEAVKVVGVKVNNDLYTPQYAGNVVQIALPNGRDLSNVKLQLLVANGEAQNFENNEKYDARKPIKLSLKGANGEQTEVILKVQSPPALSSFIIEGVNVEKKDIYFGASSLIVQVPKGTNLKQLKVTMEFVNGTLQEFTNGVAADYTDKKTFKIKGVDDETIYPYDLIITTEQVGPASVRSMQINGLPTDSVVVVGGTTLVPYVTGLSDFTNSTVMLETGFGNRVDPAFTGQNLNLLAGNVKVKITGTDGIVKEFTIGRPQLSLLPVFSKDYASFGYGANDLNSVGFSGNYLVVPNYSAVAPTVVGPNYYDFTGQQVGVLNKTGVVIAHSLRKLATDTKGAILVVPLGLTDAEQTIYKWDNVTAAPVPYIKYSRASLGVDYTPRSAGINISGSLDGNAIITVGMAQKTDVFVWTVTGGVLNPTPTRYNFPFTGNGFYWSVEPMPIGTAGYVGAATGTNFNGIISLNSTMAELHKQTGITATDARVLAHKGRTYLAYTAYSSGKGAYFRVCDITDGQVASFQNPIMNLLMPSTAANANNTMDADMAVVNGKLHAAFVCTNIGMRLYKLEK</sequence>
<evidence type="ECO:0000313" key="1">
    <source>
        <dbReference type="EMBL" id="AKQ46582.1"/>
    </source>
</evidence>
<dbReference type="PATRIC" id="fig|1379910.4.peg.3179"/>
<dbReference type="AlphaFoldDB" id="A0A0H4VRN5"/>
<dbReference type="OrthoDB" id="7012117at2"/>
<dbReference type="EMBL" id="CP010777">
    <property type="protein sequence ID" value="AKQ46582.1"/>
    <property type="molecule type" value="Genomic_DNA"/>
</dbReference>
<dbReference type="RefSeq" id="WP_048921585.1">
    <property type="nucleotide sequence ID" value="NZ_CP010777.1"/>
</dbReference>
<accession>A0A0H4VRN5</accession>
<dbReference type="Proteomes" id="UP000036458">
    <property type="component" value="Chromosome"/>
</dbReference>
<organism evidence="1 2">
    <name type="scientific">Rufibacter radiotolerans</name>
    <dbReference type="NCBI Taxonomy" id="1379910"/>
    <lineage>
        <taxon>Bacteria</taxon>
        <taxon>Pseudomonadati</taxon>
        <taxon>Bacteroidota</taxon>
        <taxon>Cytophagia</taxon>
        <taxon>Cytophagales</taxon>
        <taxon>Hymenobacteraceae</taxon>
        <taxon>Rufibacter</taxon>
    </lineage>
</organism>
<evidence type="ECO:0008006" key="3">
    <source>
        <dbReference type="Google" id="ProtNLM"/>
    </source>
</evidence>
<reference evidence="1 2" key="1">
    <citation type="submission" date="2015-01" db="EMBL/GenBank/DDBJ databases">
        <title>Rufibacter sp./DG31D/ whole genome sequencing.</title>
        <authorList>
            <person name="Kim M.K."/>
            <person name="Srinivasan S."/>
            <person name="Lee J.-J."/>
        </authorList>
    </citation>
    <scope>NUCLEOTIDE SEQUENCE [LARGE SCALE GENOMIC DNA]</scope>
    <source>
        <strain evidence="1 2">DG31D</strain>
    </source>
</reference>
<evidence type="ECO:0000313" key="2">
    <source>
        <dbReference type="Proteomes" id="UP000036458"/>
    </source>
</evidence>
<gene>
    <name evidence="1" type="ORF">TH63_14600</name>
</gene>
<proteinExistence type="predicted"/>
<dbReference type="STRING" id="1379910.TH63_14600"/>
<name>A0A0H4VRN5_9BACT</name>
<dbReference type="KEGG" id="ruf:TH63_14600"/>
<protein>
    <recommendedName>
        <fullName evidence="3">DUF5018 domain-containing protein</fullName>
    </recommendedName>
</protein>